<name>A0A3A3YQT4_9ACTN</name>
<evidence type="ECO:0000313" key="3">
    <source>
        <dbReference type="Proteomes" id="UP000265614"/>
    </source>
</evidence>
<keyword evidence="2" id="KW-0489">Methyltransferase</keyword>
<dbReference type="Gene3D" id="3.40.50.150">
    <property type="entry name" value="Vaccinia Virus protein VP39"/>
    <property type="match status" value="1"/>
</dbReference>
<dbReference type="GO" id="GO:0008757">
    <property type="term" value="F:S-adenosylmethionine-dependent methyltransferase activity"/>
    <property type="evidence" value="ECO:0007669"/>
    <property type="project" value="InterPro"/>
</dbReference>
<evidence type="ECO:0000313" key="2">
    <source>
        <dbReference type="EMBL" id="RJK93736.1"/>
    </source>
</evidence>
<dbReference type="SUPFAM" id="SSF53335">
    <property type="entry name" value="S-adenosyl-L-methionine-dependent methyltransferases"/>
    <property type="match status" value="1"/>
</dbReference>
<sequence>MEAPPPPGPPAGVARTDVDPAEAAAAARGWWDAEAGAYLAEHRADLGDVALVWGPEGLAEQDAGLLGPVAGRRAVEVGCGAAQGARWLRSRGCDAVGVDVSAGMLAAARRLDAETGVPVPLVQADARALPLATSSVDLACSAYGALPFVADPRTVHREVARVLRPGGLWVFSVTHPVRWCLPDDPGPGGLRVTSSYFDRTPYVELDAAGRATYSEHHRTVGDHVRDVVAAGFRLVDLVEPEWPAGRTTTWGGWSPLRGRLVPGTAVFRCELPAA</sequence>
<keyword evidence="2" id="KW-0808">Transferase</keyword>
<dbReference type="PANTHER" id="PTHR42912">
    <property type="entry name" value="METHYLTRANSFERASE"/>
    <property type="match status" value="1"/>
</dbReference>
<dbReference type="InterPro" id="IPR013216">
    <property type="entry name" value="Methyltransf_11"/>
</dbReference>
<dbReference type="InterPro" id="IPR029063">
    <property type="entry name" value="SAM-dependent_MTases_sf"/>
</dbReference>
<protein>
    <submittedName>
        <fullName evidence="2">SAM-dependent methyltransferase</fullName>
    </submittedName>
</protein>
<reference evidence="2 3" key="1">
    <citation type="submission" date="2018-09" db="EMBL/GenBank/DDBJ databases">
        <title>YIM 75000 draft genome.</title>
        <authorList>
            <person name="Tang S."/>
            <person name="Feng Y."/>
        </authorList>
    </citation>
    <scope>NUCLEOTIDE SEQUENCE [LARGE SCALE GENOMIC DNA]</scope>
    <source>
        <strain evidence="2 3">YIM 75000</strain>
    </source>
</reference>
<dbReference type="PANTHER" id="PTHR42912:SF93">
    <property type="entry name" value="N6-ADENOSINE-METHYLTRANSFERASE TMT1A"/>
    <property type="match status" value="1"/>
</dbReference>
<dbReference type="OrthoDB" id="5566900at2"/>
<proteinExistence type="predicted"/>
<feature type="domain" description="Methyltransferase type 11" evidence="1">
    <location>
        <begin position="75"/>
        <end position="171"/>
    </location>
</feature>
<dbReference type="CDD" id="cd02440">
    <property type="entry name" value="AdoMet_MTases"/>
    <property type="match status" value="1"/>
</dbReference>
<keyword evidence="3" id="KW-1185">Reference proteome</keyword>
<dbReference type="EMBL" id="QZEZ01000008">
    <property type="protein sequence ID" value="RJK93736.1"/>
    <property type="molecule type" value="Genomic_DNA"/>
</dbReference>
<organism evidence="2 3">
    <name type="scientific">Vallicoccus soli</name>
    <dbReference type="NCBI Taxonomy" id="2339232"/>
    <lineage>
        <taxon>Bacteria</taxon>
        <taxon>Bacillati</taxon>
        <taxon>Actinomycetota</taxon>
        <taxon>Actinomycetes</taxon>
        <taxon>Motilibacterales</taxon>
        <taxon>Vallicoccaceae</taxon>
        <taxon>Vallicoccus</taxon>
    </lineage>
</organism>
<evidence type="ECO:0000259" key="1">
    <source>
        <dbReference type="Pfam" id="PF08241"/>
    </source>
</evidence>
<comment type="caution">
    <text evidence="2">The sequence shown here is derived from an EMBL/GenBank/DDBJ whole genome shotgun (WGS) entry which is preliminary data.</text>
</comment>
<dbReference type="AlphaFoldDB" id="A0A3A3YQT4"/>
<accession>A0A3A3YQT4</accession>
<dbReference type="Pfam" id="PF08241">
    <property type="entry name" value="Methyltransf_11"/>
    <property type="match status" value="1"/>
</dbReference>
<dbReference type="Proteomes" id="UP000265614">
    <property type="component" value="Unassembled WGS sequence"/>
</dbReference>
<dbReference type="InterPro" id="IPR050508">
    <property type="entry name" value="Methyltransf_Superfamily"/>
</dbReference>
<gene>
    <name evidence="2" type="ORF">D5H78_15465</name>
</gene>
<dbReference type="GO" id="GO:0032259">
    <property type="term" value="P:methylation"/>
    <property type="evidence" value="ECO:0007669"/>
    <property type="project" value="UniProtKB-KW"/>
</dbReference>
<dbReference type="RefSeq" id="WP_119951407.1">
    <property type="nucleotide sequence ID" value="NZ_QZEZ01000008.1"/>
</dbReference>